<dbReference type="Proteomes" id="UP000587527">
    <property type="component" value="Unassembled WGS sequence"/>
</dbReference>
<dbReference type="Pfam" id="PF00089">
    <property type="entry name" value="Trypsin"/>
    <property type="match status" value="1"/>
</dbReference>
<feature type="compositionally biased region" description="Polar residues" evidence="2">
    <location>
        <begin position="7"/>
        <end position="16"/>
    </location>
</feature>
<gene>
    <name evidence="4" type="ORF">F4553_000613</name>
</gene>
<dbReference type="Gene3D" id="2.40.10.10">
    <property type="entry name" value="Trypsin-like serine proteases"/>
    <property type="match status" value="2"/>
</dbReference>
<dbReference type="InterPro" id="IPR018114">
    <property type="entry name" value="TRYPSIN_HIS"/>
</dbReference>
<evidence type="ECO:0000259" key="3">
    <source>
        <dbReference type="Pfam" id="PF00089"/>
    </source>
</evidence>
<dbReference type="PROSITE" id="PS00134">
    <property type="entry name" value="TRYPSIN_HIS"/>
    <property type="match status" value="1"/>
</dbReference>
<comment type="caution">
    <text evidence="4">The sequence shown here is derived from an EMBL/GenBank/DDBJ whole genome shotgun (WGS) entry which is preliminary data.</text>
</comment>
<keyword evidence="5" id="KW-1185">Reference proteome</keyword>
<feature type="domain" description="Peptidase S1" evidence="3">
    <location>
        <begin position="57"/>
        <end position="229"/>
    </location>
</feature>
<organism evidence="4 5">
    <name type="scientific">Allocatelliglobosispora scoriae</name>
    <dbReference type="NCBI Taxonomy" id="643052"/>
    <lineage>
        <taxon>Bacteria</taxon>
        <taxon>Bacillati</taxon>
        <taxon>Actinomycetota</taxon>
        <taxon>Actinomycetes</taxon>
        <taxon>Micromonosporales</taxon>
        <taxon>Micromonosporaceae</taxon>
        <taxon>Allocatelliglobosispora</taxon>
    </lineage>
</organism>
<dbReference type="AlphaFoldDB" id="A0A841BG19"/>
<dbReference type="InterPro" id="IPR001254">
    <property type="entry name" value="Trypsin_dom"/>
</dbReference>
<accession>A0A841BG19</accession>
<feature type="region of interest" description="Disordered" evidence="2">
    <location>
        <begin position="1"/>
        <end position="24"/>
    </location>
</feature>
<dbReference type="GO" id="GO:0006508">
    <property type="term" value="P:proteolysis"/>
    <property type="evidence" value="ECO:0007669"/>
    <property type="project" value="InterPro"/>
</dbReference>
<evidence type="ECO:0000256" key="2">
    <source>
        <dbReference type="SAM" id="MobiDB-lite"/>
    </source>
</evidence>
<evidence type="ECO:0000313" key="4">
    <source>
        <dbReference type="EMBL" id="MBB5867234.1"/>
    </source>
</evidence>
<dbReference type="EMBL" id="JACHMN010000001">
    <property type="protein sequence ID" value="MBB5867234.1"/>
    <property type="molecule type" value="Genomic_DNA"/>
</dbReference>
<reference evidence="4 5" key="1">
    <citation type="submission" date="2020-08" db="EMBL/GenBank/DDBJ databases">
        <title>Sequencing the genomes of 1000 actinobacteria strains.</title>
        <authorList>
            <person name="Klenk H.-P."/>
        </authorList>
    </citation>
    <scope>NUCLEOTIDE SEQUENCE [LARGE SCALE GENOMIC DNA]</scope>
    <source>
        <strain evidence="4 5">DSM 45362</strain>
    </source>
</reference>
<dbReference type="PANTHER" id="PTHR15462">
    <property type="entry name" value="SERINE PROTEASE"/>
    <property type="match status" value="1"/>
</dbReference>
<proteinExistence type="predicted"/>
<keyword evidence="1" id="KW-0732">Signal</keyword>
<evidence type="ECO:0000313" key="5">
    <source>
        <dbReference type="Proteomes" id="UP000587527"/>
    </source>
</evidence>
<dbReference type="InterPro" id="IPR009003">
    <property type="entry name" value="Peptidase_S1_PA"/>
</dbReference>
<dbReference type="RefSeq" id="WP_184831729.1">
    <property type="nucleotide sequence ID" value="NZ_JACHMN010000001.1"/>
</dbReference>
<dbReference type="GO" id="GO:0004252">
    <property type="term" value="F:serine-type endopeptidase activity"/>
    <property type="evidence" value="ECO:0007669"/>
    <property type="project" value="InterPro"/>
</dbReference>
<dbReference type="SUPFAM" id="SSF50494">
    <property type="entry name" value="Trypsin-like serine proteases"/>
    <property type="match status" value="1"/>
</dbReference>
<sequence length="266" mass="27764">MRRSRPLNITRTSSPDGGQDAGTPRTIAPRAAVPQLLPSPGLPWTSAGIATKTTGKVFFKFGSSDYTCSAAAVTSANKSTVMTAGHCILEHPMFGTARYAANWIFAPAYANGSQPYGAWTASILKVSPQWLAGDDFNYDFGAAVVSTLGGTSLQDTVGAQGIAFSQPRPIAAYVFGYPSNFSGGQSLTYCSGPTVPDVTGRANAVGMLCSMSNGSSGGPWLYQFSEATGAGYLNSVTSFKYAFGLTLFGSYFGTAAETFYDSVQAL</sequence>
<dbReference type="InterPro" id="IPR043504">
    <property type="entry name" value="Peptidase_S1_PA_chymotrypsin"/>
</dbReference>
<protein>
    <submittedName>
        <fullName evidence="4">V8-like Glu-specific endopeptidase</fullName>
    </submittedName>
</protein>
<name>A0A841BG19_9ACTN</name>
<dbReference type="InterPro" id="IPR050966">
    <property type="entry name" value="Glutamyl_endopeptidase"/>
</dbReference>
<evidence type="ECO:0000256" key="1">
    <source>
        <dbReference type="ARBA" id="ARBA00022729"/>
    </source>
</evidence>